<dbReference type="RefSeq" id="WP_133582894.1">
    <property type="nucleotide sequence ID" value="NZ_SNYV01000011.1"/>
</dbReference>
<comment type="caution">
    <text evidence="1">The sequence shown here is derived from an EMBL/GenBank/DDBJ whole genome shotgun (WGS) entry which is preliminary data.</text>
</comment>
<reference evidence="1 2" key="1">
    <citation type="submission" date="2019-03" db="EMBL/GenBank/DDBJ databases">
        <title>Genomic Encyclopedia of Archaeal and Bacterial Type Strains, Phase II (KMG-II): from individual species to whole genera.</title>
        <authorList>
            <person name="Goeker M."/>
        </authorList>
    </citation>
    <scope>NUCLEOTIDE SEQUENCE [LARGE SCALE GENOMIC DNA]</scope>
    <source>
        <strain evidence="1 2">DSM 28353</strain>
    </source>
</reference>
<proteinExistence type="predicted"/>
<accession>A0A4R6WG06</accession>
<organism evidence="1 2">
    <name type="scientific">Sphingobacterium yanglingense</name>
    <dbReference type="NCBI Taxonomy" id="1437280"/>
    <lineage>
        <taxon>Bacteria</taxon>
        <taxon>Pseudomonadati</taxon>
        <taxon>Bacteroidota</taxon>
        <taxon>Sphingobacteriia</taxon>
        <taxon>Sphingobacteriales</taxon>
        <taxon>Sphingobacteriaceae</taxon>
        <taxon>Sphingobacterium</taxon>
    </lineage>
</organism>
<keyword evidence="2" id="KW-1185">Reference proteome</keyword>
<evidence type="ECO:0000313" key="2">
    <source>
        <dbReference type="Proteomes" id="UP000295292"/>
    </source>
</evidence>
<evidence type="ECO:0000313" key="1">
    <source>
        <dbReference type="EMBL" id="TDQ79080.1"/>
    </source>
</evidence>
<gene>
    <name evidence="1" type="ORF">CLV99_0512</name>
</gene>
<dbReference type="InterPro" id="IPR027417">
    <property type="entry name" value="P-loop_NTPase"/>
</dbReference>
<dbReference type="EMBL" id="SNYV01000011">
    <property type="protein sequence ID" value="TDQ79080.1"/>
    <property type="molecule type" value="Genomic_DNA"/>
</dbReference>
<protein>
    <recommendedName>
        <fullName evidence="3">NACHT domain-containing protein</fullName>
    </recommendedName>
</protein>
<dbReference type="Proteomes" id="UP000295292">
    <property type="component" value="Unassembled WGS sequence"/>
</dbReference>
<dbReference type="SUPFAM" id="SSF52540">
    <property type="entry name" value="P-loop containing nucleoside triphosphate hydrolases"/>
    <property type="match status" value="1"/>
</dbReference>
<sequence length="1406" mass="165654">MQKKGLDFERTTLEFLSKIFKELGYTVTRKRNQKSGTQDGYDILLEIVTGKYKSHTIYAECKDYSSNLSYAQAIEKIPHIVSTHQRIDLLLFLSPYEDFSNPNEPAKLGRFYDKLAPECPVQFLTPEYHIKDYLNLYPDLFEKVYKESPYPISVEERKELLDQFDKVIFSDKNLQKVVIEDSDRELYIGSIDLVSNYIERSFRSNPIPGIYGWNNSTTVEFDTIMMDCELGIVLLGNPGSGKTSEIKHRAISLWHNRGENEIIPFYRSLKNFNSSSTIESILPTQYRQISFLVIILDGLDEVYDITDFSNKLRSFIEEYKKERLKTTLKFIISCRTSIYNKIVKDLEGFTTAYLNPIAEGQALRYLKDKFDIDFVRANHGIDFWKHRDLLDTPFYLELIGNNYLKTGRLEMSRSKLIRQYIKHRLEHDDKDKFRNDIDRSTLHLQEAKTLALAMETMQVTSIDESRTRAFINDTSNLAKNPFIEQSSDKQWSFELKSIQEYLVADMLSKMAFEELINIIKVNSNVNKVHPSWHNVITLLLAIEFEERETYDKLVSWLIKHNIELIFQADVELVSDEIRNDTLQTYFHSYCIKKTLWIDNEGSVGKFGDTITNIEYLIDKALNKTLNLRTRLSAIVLLEQMSLATENSSKRVKELLVQVMEEFQANQNDLFNIMRRTLSLVKKLKEETKTEIISVVTEFVSEYDYREFVQTAIRLINEYNFNTFKKFVFLIFKKSICEIRWSYRSKYGSVFSTKTMIFDLFCQIDAPKTLISILDFISKRLTNHRLREANVERFIQYCSSKLQSANDKDKRKLVEIVFNIIKTKKIYHLEELLLASLVKDSAIEDELFDRLLALETESNTNIYFLEDILNQKHYITISSAYKSGALPASFLIQLRNRLQYNNLNEAIRLQNYIEENTSFVYTDRIEDSKVEEKRLFNQNSYQREFDVKFNLPLLVEQMKNIFRFYEATELSFEDVDCFWDKYYNDFDLQKKISEYAKRLLWEILKEDYPNDEKLSINDLEESVLKHELDRIEDIYQNLPKTDEPFLNISETQKSYLKEWVFNNKITVEKYLDSPREDISENDSRTLTLFLNLLRYFKPAGFEDIFLLQLVDFIKYSYFDFGFIDEMLDTDIVSLKVLKELRLSTQPLVRITFLSYLKSKNISFNLKLFGLEEEIKNAVLDKNYDYARKIIELFYIDNVSFLKSIVNLYKTKEEDYYFLPFIITRLFELNEQDFIASFVTDNYEELVNKAILAESLAIRYLIKSNQTLGFEKISTIIKNITNNAGDTYYDLEYKLYSNPASIETLLDIAEYCLSLDDLDKIFNAWFKPINMVSEALVNIGDKNGLEISEKILNGLEAIIPYDDAKKNNTFYHEGLKNSIRNVIYKHMSKPFTFNQARNFAKDNDFIFY</sequence>
<evidence type="ECO:0008006" key="3">
    <source>
        <dbReference type="Google" id="ProtNLM"/>
    </source>
</evidence>
<dbReference type="OrthoDB" id="8450256at2"/>
<name>A0A4R6WG06_9SPHI</name>